<dbReference type="Proteomes" id="UP000304880">
    <property type="component" value="Unassembled WGS sequence"/>
</dbReference>
<dbReference type="CDD" id="cd13836">
    <property type="entry name" value="IHF_B"/>
    <property type="match status" value="1"/>
</dbReference>
<dbReference type="GO" id="GO:0003677">
    <property type="term" value="F:DNA binding"/>
    <property type="evidence" value="ECO:0007669"/>
    <property type="project" value="UniProtKB-KW"/>
</dbReference>
<dbReference type="Gene3D" id="4.10.520.10">
    <property type="entry name" value="IHF-like DNA-binding proteins"/>
    <property type="match status" value="1"/>
</dbReference>
<comment type="similarity">
    <text evidence="1 3">Belongs to the bacterial histone-like protein family.</text>
</comment>
<dbReference type="InterPro" id="IPR000119">
    <property type="entry name" value="Hist_DNA-bd"/>
</dbReference>
<dbReference type="Pfam" id="PF00216">
    <property type="entry name" value="Bac_DNA_binding"/>
    <property type="match status" value="1"/>
</dbReference>
<organism evidence="4 5">
    <name type="scientific">Paracoccus haeundaensis</name>
    <dbReference type="NCBI Taxonomy" id="225362"/>
    <lineage>
        <taxon>Bacteria</taxon>
        <taxon>Pseudomonadati</taxon>
        <taxon>Pseudomonadota</taxon>
        <taxon>Alphaproteobacteria</taxon>
        <taxon>Rhodobacterales</taxon>
        <taxon>Paracoccaceae</taxon>
        <taxon>Paracoccus</taxon>
    </lineage>
</organism>
<keyword evidence="2" id="KW-0238">DNA-binding</keyword>
<protein>
    <submittedName>
        <fullName evidence="4">Integration host factor subunit beta</fullName>
    </submittedName>
</protein>
<dbReference type="PROSITE" id="PS00045">
    <property type="entry name" value="HISTONE_LIKE"/>
    <property type="match status" value="1"/>
</dbReference>
<gene>
    <name evidence="4" type="ORF">FHD67_19785</name>
</gene>
<reference evidence="4 5" key="1">
    <citation type="submission" date="2019-06" db="EMBL/GenBank/DDBJ databases">
        <authorList>
            <person name="Li J."/>
        </authorList>
    </citation>
    <scope>NUCLEOTIDE SEQUENCE [LARGE SCALE GENOMIC DNA]</scope>
    <source>
        <strain evidence="4 5">CGMCC 1.8012</strain>
    </source>
</reference>
<sequence>MIRSELIGKLFETHPHLARPVVEAVLNAILNKIVDGLAQGQRVEVRGFGNFSSKVRGARMGRNPWNGAPVRVESKRLLHFRASKLLLEQMNHSTTPG</sequence>
<proteinExistence type="inferred from homology"/>
<dbReference type="PANTHER" id="PTHR33175:SF5">
    <property type="entry name" value="INTEGRATION HOST FACTOR SUBUNIT BETA"/>
    <property type="match status" value="1"/>
</dbReference>
<dbReference type="SMART" id="SM00411">
    <property type="entry name" value="BHL"/>
    <property type="match status" value="1"/>
</dbReference>
<evidence type="ECO:0000256" key="2">
    <source>
        <dbReference type="ARBA" id="ARBA00023125"/>
    </source>
</evidence>
<keyword evidence="5" id="KW-1185">Reference proteome</keyword>
<dbReference type="InterPro" id="IPR020816">
    <property type="entry name" value="Histone-like_DNA-bd_CS"/>
</dbReference>
<dbReference type="RefSeq" id="WP_139599801.1">
    <property type="nucleotide sequence ID" value="NZ_VDDC01000076.1"/>
</dbReference>
<accession>A0A5C4R123</accession>
<dbReference type="PRINTS" id="PR01727">
    <property type="entry name" value="DNABINDINGHU"/>
</dbReference>
<dbReference type="SUPFAM" id="SSF47729">
    <property type="entry name" value="IHF-like DNA-binding proteins"/>
    <property type="match status" value="1"/>
</dbReference>
<name>A0A5C4R123_9RHOB</name>
<comment type="caution">
    <text evidence="4">The sequence shown here is derived from an EMBL/GenBank/DDBJ whole genome shotgun (WGS) entry which is preliminary data.</text>
</comment>
<dbReference type="AlphaFoldDB" id="A0A5C4R123"/>
<evidence type="ECO:0000313" key="4">
    <source>
        <dbReference type="EMBL" id="TNH37541.1"/>
    </source>
</evidence>
<evidence type="ECO:0000256" key="1">
    <source>
        <dbReference type="ARBA" id="ARBA00010529"/>
    </source>
</evidence>
<dbReference type="PANTHER" id="PTHR33175">
    <property type="entry name" value="DNA-BINDING PROTEIN HU"/>
    <property type="match status" value="1"/>
</dbReference>
<dbReference type="GO" id="GO:0030527">
    <property type="term" value="F:structural constituent of chromatin"/>
    <property type="evidence" value="ECO:0007669"/>
    <property type="project" value="InterPro"/>
</dbReference>
<dbReference type="InterPro" id="IPR010992">
    <property type="entry name" value="IHF-like_DNA-bd_dom_sf"/>
</dbReference>
<dbReference type="EMBL" id="VDDC01000076">
    <property type="protein sequence ID" value="TNH37541.1"/>
    <property type="molecule type" value="Genomic_DNA"/>
</dbReference>
<evidence type="ECO:0000313" key="5">
    <source>
        <dbReference type="Proteomes" id="UP000304880"/>
    </source>
</evidence>
<evidence type="ECO:0000256" key="3">
    <source>
        <dbReference type="RuleBase" id="RU003939"/>
    </source>
</evidence>
<dbReference type="GO" id="GO:0005829">
    <property type="term" value="C:cytosol"/>
    <property type="evidence" value="ECO:0007669"/>
    <property type="project" value="TreeGrafter"/>
</dbReference>